<dbReference type="PANTHER" id="PTHR48081:SF3">
    <property type="entry name" value="ALPHA_BETA HYDROLASE FOLD-3 DOMAIN-CONTAINING PROTEIN"/>
    <property type="match status" value="1"/>
</dbReference>
<dbReference type="EMBL" id="JBFXLR010000016">
    <property type="protein sequence ID" value="KAL2852236.1"/>
    <property type="molecule type" value="Genomic_DNA"/>
</dbReference>
<proteinExistence type="predicted"/>
<accession>A0ABR4KJ02</accession>
<evidence type="ECO:0000313" key="4">
    <source>
        <dbReference type="Proteomes" id="UP001610444"/>
    </source>
</evidence>
<dbReference type="RefSeq" id="XP_070900239.1">
    <property type="nucleotide sequence ID" value="XM_071042902.1"/>
</dbReference>
<dbReference type="InterPro" id="IPR029058">
    <property type="entry name" value="AB_hydrolase_fold"/>
</dbReference>
<dbReference type="Gene3D" id="3.40.50.1820">
    <property type="entry name" value="alpha/beta hydrolase"/>
    <property type="match status" value="1"/>
</dbReference>
<sequence>MTALVIHGGGFTAGGKEWVPVSQLQELTTLGFVAVSVNYRLCPTISLSDGPLSDCKDCYAWCGSVLPDLLERDNGVLVDPSRMVVMGHSAGGHLALMMAQNAIPPLAILDFYGAKYLSDDFWHRRNPNMPVLNVSQELLDKIWLEVPPPSTSIVAQSNLASQEMEIDFTRPRIAWLASCLAEGTLVQHIVPPDGYACVEPTMYFKPDFPPVFFIHGTADSLVPFEFSEKAYSTLRQLGVAAELRLVDGAEHAFDEKLKMDNPIFEVIQEGIRFLAQHAKLL</sequence>
<gene>
    <name evidence="3" type="ORF">BJX68DRAFT_254588</name>
</gene>
<evidence type="ECO:0000256" key="1">
    <source>
        <dbReference type="ARBA" id="ARBA00022801"/>
    </source>
</evidence>
<organism evidence="3 4">
    <name type="scientific">Aspergillus pseudodeflectus</name>
    <dbReference type="NCBI Taxonomy" id="176178"/>
    <lineage>
        <taxon>Eukaryota</taxon>
        <taxon>Fungi</taxon>
        <taxon>Dikarya</taxon>
        <taxon>Ascomycota</taxon>
        <taxon>Pezizomycotina</taxon>
        <taxon>Eurotiomycetes</taxon>
        <taxon>Eurotiomycetidae</taxon>
        <taxon>Eurotiales</taxon>
        <taxon>Aspergillaceae</taxon>
        <taxon>Aspergillus</taxon>
        <taxon>Aspergillus subgen. Nidulantes</taxon>
    </lineage>
</organism>
<keyword evidence="4" id="KW-1185">Reference proteome</keyword>
<dbReference type="GeneID" id="98158066"/>
<reference evidence="3 4" key="1">
    <citation type="submission" date="2024-07" db="EMBL/GenBank/DDBJ databases">
        <title>Section-level genome sequencing and comparative genomics of Aspergillus sections Usti and Cavernicolus.</title>
        <authorList>
            <consortium name="Lawrence Berkeley National Laboratory"/>
            <person name="Nybo J.L."/>
            <person name="Vesth T.C."/>
            <person name="Theobald S."/>
            <person name="Frisvad J.C."/>
            <person name="Larsen T.O."/>
            <person name="Kjaerboelling I."/>
            <person name="Rothschild-Mancinelli K."/>
            <person name="Lyhne E.K."/>
            <person name="Kogle M.E."/>
            <person name="Barry K."/>
            <person name="Clum A."/>
            <person name="Na H."/>
            <person name="Ledsgaard L."/>
            <person name="Lin J."/>
            <person name="Lipzen A."/>
            <person name="Kuo A."/>
            <person name="Riley R."/>
            <person name="Mondo S."/>
            <person name="LaButti K."/>
            <person name="Haridas S."/>
            <person name="Pangalinan J."/>
            <person name="Salamov A.A."/>
            <person name="Simmons B.A."/>
            <person name="Magnuson J.K."/>
            <person name="Chen J."/>
            <person name="Drula E."/>
            <person name="Henrissat B."/>
            <person name="Wiebenga A."/>
            <person name="Lubbers R.J."/>
            <person name="Gomes A.C."/>
            <person name="Macurrencykelacurrency M.R."/>
            <person name="Stajich J."/>
            <person name="Grigoriev I.V."/>
            <person name="Mortensen U.H."/>
            <person name="De vries R.P."/>
            <person name="Baker S.E."/>
            <person name="Andersen M.R."/>
        </authorList>
    </citation>
    <scope>NUCLEOTIDE SEQUENCE [LARGE SCALE GENOMIC DNA]</scope>
    <source>
        <strain evidence="3 4">CBS 756.74</strain>
    </source>
</reference>
<evidence type="ECO:0000259" key="2">
    <source>
        <dbReference type="Pfam" id="PF07859"/>
    </source>
</evidence>
<feature type="domain" description="Alpha/beta hydrolase fold-3" evidence="2">
    <location>
        <begin position="4"/>
        <end position="253"/>
    </location>
</feature>
<dbReference type="Pfam" id="PF07859">
    <property type="entry name" value="Abhydrolase_3"/>
    <property type="match status" value="1"/>
</dbReference>
<dbReference type="SUPFAM" id="SSF53474">
    <property type="entry name" value="alpha/beta-Hydrolases"/>
    <property type="match status" value="1"/>
</dbReference>
<name>A0ABR4KJ02_9EURO</name>
<dbReference type="InterPro" id="IPR013094">
    <property type="entry name" value="AB_hydrolase_3"/>
</dbReference>
<dbReference type="PANTHER" id="PTHR48081">
    <property type="entry name" value="AB HYDROLASE SUPERFAMILY PROTEIN C4A8.06C"/>
    <property type="match status" value="1"/>
</dbReference>
<keyword evidence="1 3" id="KW-0378">Hydrolase</keyword>
<protein>
    <submittedName>
        <fullName evidence="3">Alpha/Beta hydrolase protein</fullName>
    </submittedName>
</protein>
<dbReference type="GO" id="GO:0016787">
    <property type="term" value="F:hydrolase activity"/>
    <property type="evidence" value="ECO:0007669"/>
    <property type="project" value="UniProtKB-KW"/>
</dbReference>
<comment type="caution">
    <text evidence="3">The sequence shown here is derived from an EMBL/GenBank/DDBJ whole genome shotgun (WGS) entry which is preliminary data.</text>
</comment>
<dbReference type="Proteomes" id="UP001610444">
    <property type="component" value="Unassembled WGS sequence"/>
</dbReference>
<dbReference type="InterPro" id="IPR050300">
    <property type="entry name" value="GDXG_lipolytic_enzyme"/>
</dbReference>
<evidence type="ECO:0000313" key="3">
    <source>
        <dbReference type="EMBL" id="KAL2852236.1"/>
    </source>
</evidence>